<reference evidence="2" key="1">
    <citation type="journal article" date="2022" name="Mol. Ecol. Resour.">
        <title>The genomes of chicory, endive, great burdock and yacon provide insights into Asteraceae palaeo-polyploidization history and plant inulin production.</title>
        <authorList>
            <person name="Fan W."/>
            <person name="Wang S."/>
            <person name="Wang H."/>
            <person name="Wang A."/>
            <person name="Jiang F."/>
            <person name="Liu H."/>
            <person name="Zhao H."/>
            <person name="Xu D."/>
            <person name="Zhang Y."/>
        </authorList>
    </citation>
    <scope>NUCLEOTIDE SEQUENCE [LARGE SCALE GENOMIC DNA]</scope>
    <source>
        <strain evidence="2">cv. Punajuju</strain>
    </source>
</reference>
<reference evidence="1 2" key="2">
    <citation type="journal article" date="2022" name="Mol. Ecol. Resour.">
        <title>The genomes of chicory, endive, great burdock and yacon provide insights into Asteraceae paleo-polyploidization history and plant inulin production.</title>
        <authorList>
            <person name="Fan W."/>
            <person name="Wang S."/>
            <person name="Wang H."/>
            <person name="Wang A."/>
            <person name="Jiang F."/>
            <person name="Liu H."/>
            <person name="Zhao H."/>
            <person name="Xu D."/>
            <person name="Zhang Y."/>
        </authorList>
    </citation>
    <scope>NUCLEOTIDE SEQUENCE [LARGE SCALE GENOMIC DNA]</scope>
    <source>
        <strain evidence="2">cv. Punajuju</strain>
        <tissue evidence="1">Leaves</tissue>
    </source>
</reference>
<organism evidence="1 2">
    <name type="scientific">Cichorium intybus</name>
    <name type="common">Chicory</name>
    <dbReference type="NCBI Taxonomy" id="13427"/>
    <lineage>
        <taxon>Eukaryota</taxon>
        <taxon>Viridiplantae</taxon>
        <taxon>Streptophyta</taxon>
        <taxon>Embryophyta</taxon>
        <taxon>Tracheophyta</taxon>
        <taxon>Spermatophyta</taxon>
        <taxon>Magnoliopsida</taxon>
        <taxon>eudicotyledons</taxon>
        <taxon>Gunneridae</taxon>
        <taxon>Pentapetalae</taxon>
        <taxon>asterids</taxon>
        <taxon>campanulids</taxon>
        <taxon>Asterales</taxon>
        <taxon>Asteraceae</taxon>
        <taxon>Cichorioideae</taxon>
        <taxon>Cichorieae</taxon>
        <taxon>Cichoriinae</taxon>
        <taxon>Cichorium</taxon>
    </lineage>
</organism>
<gene>
    <name evidence="1" type="ORF">L2E82_13059</name>
</gene>
<dbReference type="Proteomes" id="UP001055811">
    <property type="component" value="Linkage Group LG02"/>
</dbReference>
<accession>A0ACB9GII7</accession>
<dbReference type="EMBL" id="CM042010">
    <property type="protein sequence ID" value="KAI3782998.1"/>
    <property type="molecule type" value="Genomic_DNA"/>
</dbReference>
<name>A0ACB9GII7_CICIN</name>
<evidence type="ECO:0000313" key="1">
    <source>
        <dbReference type="EMBL" id="KAI3782998.1"/>
    </source>
</evidence>
<proteinExistence type="predicted"/>
<comment type="caution">
    <text evidence="1">The sequence shown here is derived from an EMBL/GenBank/DDBJ whole genome shotgun (WGS) entry which is preliminary data.</text>
</comment>
<keyword evidence="2" id="KW-1185">Reference proteome</keyword>
<protein>
    <submittedName>
        <fullName evidence="1">Uncharacterized protein</fullName>
    </submittedName>
</protein>
<sequence length="122" mass="13783">MIGLELSTSFLFFLLPLTFFFLFKSFLATLLVKYPGKLAPRSYPLIGSLFPILQNSHRLIQWTSDIVNNSPTKTFILHRPLGRVRVITGNPDVVFGVTTLADLKCAAAPFSLRYMLMFITLL</sequence>
<evidence type="ECO:0000313" key="2">
    <source>
        <dbReference type="Proteomes" id="UP001055811"/>
    </source>
</evidence>